<sequence length="278" mass="31068">MARRQPVRLLPRLRRLLLCHVLPVCRRGAAGAAVLADARRREGPKVQGDRRDPLRAVCVHQHLQQDLLGELHRCHSRVHAVRARDPRLLRRPDLRGRPATPSRRTRALALQSARGCLLRRLLSPDLLPPPRRSREDPPAAAHPALLLRRGDGRLLPRLLLHPLRDLPHHAPRPRHGHPGQPATRRLRVLLARGDHARRGRRRDADAPLVPSGRERADRTGRLIAPRARELSSRSVLPGGGLEGCERSASRSQHSGSKTPSLPSRCHIGPAFAFLILII</sequence>
<keyword evidence="2" id="KW-0732">Signal</keyword>
<keyword evidence="4" id="KW-1185">Reference proteome</keyword>
<feature type="compositionally biased region" description="Polar residues" evidence="1">
    <location>
        <begin position="249"/>
        <end position="261"/>
    </location>
</feature>
<feature type="region of interest" description="Disordered" evidence="1">
    <location>
        <begin position="125"/>
        <end position="144"/>
    </location>
</feature>
<dbReference type="HOGENOM" id="CLU_1002657_0_0_1"/>
<proteinExistence type="predicted"/>
<feature type="chain" id="PRO_5044234121" evidence="2">
    <location>
        <begin position="32"/>
        <end position="278"/>
    </location>
</feature>
<evidence type="ECO:0000256" key="2">
    <source>
        <dbReference type="SAM" id="SignalP"/>
    </source>
</evidence>
<feature type="region of interest" description="Disordered" evidence="1">
    <location>
        <begin position="192"/>
        <end position="263"/>
    </location>
</feature>
<dbReference type="RefSeq" id="XP_005772458.1">
    <property type="nucleotide sequence ID" value="XM_005772401.1"/>
</dbReference>
<dbReference type="EnsemblProtists" id="EOD20029">
    <property type="protein sequence ID" value="EOD20029"/>
    <property type="gene ID" value="EMIHUDRAFT_435971"/>
</dbReference>
<evidence type="ECO:0000256" key="1">
    <source>
        <dbReference type="SAM" id="MobiDB-lite"/>
    </source>
</evidence>
<dbReference type="KEGG" id="ehx:EMIHUDRAFT_435971"/>
<feature type="signal peptide" evidence="2">
    <location>
        <begin position="1"/>
        <end position="31"/>
    </location>
</feature>
<dbReference type="GeneID" id="17265527"/>
<name>A0A0D3J944_EMIH1</name>
<organism evidence="3 4">
    <name type="scientific">Emiliania huxleyi (strain CCMP1516)</name>
    <dbReference type="NCBI Taxonomy" id="280463"/>
    <lineage>
        <taxon>Eukaryota</taxon>
        <taxon>Haptista</taxon>
        <taxon>Haptophyta</taxon>
        <taxon>Prymnesiophyceae</taxon>
        <taxon>Isochrysidales</taxon>
        <taxon>Noelaerhabdaceae</taxon>
        <taxon>Emiliania</taxon>
    </lineage>
</organism>
<reference evidence="4" key="1">
    <citation type="journal article" date="2013" name="Nature">
        <title>Pan genome of the phytoplankton Emiliania underpins its global distribution.</title>
        <authorList>
            <person name="Read B.A."/>
            <person name="Kegel J."/>
            <person name="Klute M.J."/>
            <person name="Kuo A."/>
            <person name="Lefebvre S.C."/>
            <person name="Maumus F."/>
            <person name="Mayer C."/>
            <person name="Miller J."/>
            <person name="Monier A."/>
            <person name="Salamov A."/>
            <person name="Young J."/>
            <person name="Aguilar M."/>
            <person name="Claverie J.M."/>
            <person name="Frickenhaus S."/>
            <person name="Gonzalez K."/>
            <person name="Herman E.K."/>
            <person name="Lin Y.C."/>
            <person name="Napier J."/>
            <person name="Ogata H."/>
            <person name="Sarno A.F."/>
            <person name="Shmutz J."/>
            <person name="Schroeder D."/>
            <person name="de Vargas C."/>
            <person name="Verret F."/>
            <person name="von Dassow P."/>
            <person name="Valentin K."/>
            <person name="Van de Peer Y."/>
            <person name="Wheeler G."/>
            <person name="Dacks J.B."/>
            <person name="Delwiche C.F."/>
            <person name="Dyhrman S.T."/>
            <person name="Glockner G."/>
            <person name="John U."/>
            <person name="Richards T."/>
            <person name="Worden A.Z."/>
            <person name="Zhang X."/>
            <person name="Grigoriev I.V."/>
            <person name="Allen A.E."/>
            <person name="Bidle K."/>
            <person name="Borodovsky M."/>
            <person name="Bowler C."/>
            <person name="Brownlee C."/>
            <person name="Cock J.M."/>
            <person name="Elias M."/>
            <person name="Gladyshev V.N."/>
            <person name="Groth M."/>
            <person name="Guda C."/>
            <person name="Hadaegh A."/>
            <person name="Iglesias-Rodriguez M.D."/>
            <person name="Jenkins J."/>
            <person name="Jones B.M."/>
            <person name="Lawson T."/>
            <person name="Leese F."/>
            <person name="Lindquist E."/>
            <person name="Lobanov A."/>
            <person name="Lomsadze A."/>
            <person name="Malik S.B."/>
            <person name="Marsh M.E."/>
            <person name="Mackinder L."/>
            <person name="Mock T."/>
            <person name="Mueller-Roeber B."/>
            <person name="Pagarete A."/>
            <person name="Parker M."/>
            <person name="Probert I."/>
            <person name="Quesneville H."/>
            <person name="Raines C."/>
            <person name="Rensing S.A."/>
            <person name="Riano-Pachon D.M."/>
            <person name="Richier S."/>
            <person name="Rokitta S."/>
            <person name="Shiraiwa Y."/>
            <person name="Soanes D.M."/>
            <person name="van der Giezen M."/>
            <person name="Wahlund T.M."/>
            <person name="Williams B."/>
            <person name="Wilson W."/>
            <person name="Wolfe G."/>
            <person name="Wurch L.L."/>
        </authorList>
    </citation>
    <scope>NUCLEOTIDE SEQUENCE</scope>
</reference>
<dbReference type="PaxDb" id="2903-EOD20029"/>
<dbReference type="AlphaFoldDB" id="A0A0D3J944"/>
<accession>A0A0D3J944</accession>
<feature type="compositionally biased region" description="Basic and acidic residues" evidence="1">
    <location>
        <begin position="212"/>
        <end position="231"/>
    </location>
</feature>
<dbReference type="Proteomes" id="UP000013827">
    <property type="component" value="Unassembled WGS sequence"/>
</dbReference>
<reference evidence="3" key="2">
    <citation type="submission" date="2024-10" db="UniProtKB">
        <authorList>
            <consortium name="EnsemblProtists"/>
        </authorList>
    </citation>
    <scope>IDENTIFICATION</scope>
</reference>
<protein>
    <submittedName>
        <fullName evidence="3">Uncharacterized protein</fullName>
    </submittedName>
</protein>
<evidence type="ECO:0000313" key="3">
    <source>
        <dbReference type="EnsemblProtists" id="EOD20029"/>
    </source>
</evidence>
<evidence type="ECO:0000313" key="4">
    <source>
        <dbReference type="Proteomes" id="UP000013827"/>
    </source>
</evidence>